<name>A0A329L6S3_9MYCO</name>
<accession>A0A329L6S3</accession>
<gene>
    <name evidence="1" type="ORF">DQP57_26185</name>
</gene>
<dbReference type="RefSeq" id="WP_112635794.1">
    <property type="nucleotide sequence ID" value="NZ_QMEV01000130.1"/>
</dbReference>
<dbReference type="InterPro" id="IPR036388">
    <property type="entry name" value="WH-like_DNA-bd_sf"/>
</dbReference>
<organism evidence="1 2">
    <name type="scientific">Mycobacterium colombiense</name>
    <dbReference type="NCBI Taxonomy" id="339268"/>
    <lineage>
        <taxon>Bacteria</taxon>
        <taxon>Bacillati</taxon>
        <taxon>Actinomycetota</taxon>
        <taxon>Actinomycetes</taxon>
        <taxon>Mycobacteriales</taxon>
        <taxon>Mycobacteriaceae</taxon>
        <taxon>Mycobacterium</taxon>
        <taxon>Mycobacterium avium complex (MAC)</taxon>
    </lineage>
</organism>
<dbReference type="OrthoDB" id="3568381at2"/>
<evidence type="ECO:0000313" key="2">
    <source>
        <dbReference type="Proteomes" id="UP000250915"/>
    </source>
</evidence>
<dbReference type="InterPro" id="IPR036390">
    <property type="entry name" value="WH_DNA-bd_sf"/>
</dbReference>
<dbReference type="Proteomes" id="UP000250915">
    <property type="component" value="Unassembled WGS sequence"/>
</dbReference>
<comment type="caution">
    <text evidence="1">The sequence shown here is derived from an EMBL/GenBank/DDBJ whole genome shotgun (WGS) entry which is preliminary data.</text>
</comment>
<protein>
    <submittedName>
        <fullName evidence="1">MarR family transcriptional regulator</fullName>
    </submittedName>
</protein>
<dbReference type="Gene3D" id="1.10.10.10">
    <property type="entry name" value="Winged helix-like DNA-binding domain superfamily/Winged helix DNA-binding domain"/>
    <property type="match status" value="1"/>
</dbReference>
<evidence type="ECO:0000313" key="1">
    <source>
        <dbReference type="EMBL" id="RAV02152.1"/>
    </source>
</evidence>
<dbReference type="EMBL" id="QMEV01000130">
    <property type="protein sequence ID" value="RAV02152.1"/>
    <property type="molecule type" value="Genomic_DNA"/>
</dbReference>
<dbReference type="AlphaFoldDB" id="A0A329L6S3"/>
<proteinExistence type="predicted"/>
<dbReference type="SUPFAM" id="SSF46785">
    <property type="entry name" value="Winged helix' DNA-binding domain"/>
    <property type="match status" value="1"/>
</dbReference>
<reference evidence="1 2" key="1">
    <citation type="submission" date="2018-06" db="EMBL/GenBank/DDBJ databases">
        <title>NTM in soil in Japan.</title>
        <authorList>
            <person name="Ohya K."/>
        </authorList>
    </citation>
    <scope>NUCLEOTIDE SEQUENCE [LARGE SCALE GENOMIC DNA]</scope>
    <source>
        <strain evidence="1 2">GF28</strain>
    </source>
</reference>
<sequence length="204" mass="21545">MTELAVLQGVRLKGRVGAAELAATLGVDLGSITPTVKRLAAAGLLSEGPPLRITSSGNDRLAALLTEEREGIDRAAMAAAYNDFRAVNADFKRLVTDWQLKGGPGGPPNPHDDADYDAAVLTRLDGVHARTMPIVEAAAAQLPRLGAYATKLGAALDKVKAGETAWLSRPLIDSYHTVWFELHEELIGAVGLTREEAARSGDAQ</sequence>